<evidence type="ECO:0000313" key="2">
    <source>
        <dbReference type="EMBL" id="BDA63557.1"/>
    </source>
</evidence>
<dbReference type="InterPro" id="IPR050900">
    <property type="entry name" value="Transposase_IS3/IS150/IS904"/>
</dbReference>
<dbReference type="RefSeq" id="WP_223910433.1">
    <property type="nucleotide sequence ID" value="NZ_AP025017.1"/>
</dbReference>
<accession>A0ABM7U843</accession>
<proteinExistence type="predicted"/>
<sequence>MSKSGYYSWKCRKDSKTASRRKELAELIRAEFEASNGVYGYRRITASLARKGISADPDTVRRIMSSLGLQAAQPCRKVRTTTPAADVSSRLDLVERDYRRKQPRAQVGRRHHLHPHLGGIRLPGHRWGLRHQESRGVCDG</sequence>
<name>A0ABM7U843_9ACTO</name>
<dbReference type="Proteomes" id="UP000824496">
    <property type="component" value="Chromosome"/>
</dbReference>
<evidence type="ECO:0000259" key="1">
    <source>
        <dbReference type="Pfam" id="PF13276"/>
    </source>
</evidence>
<evidence type="ECO:0000313" key="3">
    <source>
        <dbReference type="Proteomes" id="UP000824496"/>
    </source>
</evidence>
<dbReference type="EMBL" id="AP025017">
    <property type="protein sequence ID" value="BDA63557.1"/>
    <property type="molecule type" value="Genomic_DNA"/>
</dbReference>
<dbReference type="PANTHER" id="PTHR46889">
    <property type="entry name" value="TRANSPOSASE INSF FOR INSERTION SEQUENCE IS3B-RELATED"/>
    <property type="match status" value="1"/>
</dbReference>
<gene>
    <name evidence="2" type="ORF">MANAM107_03910</name>
</gene>
<dbReference type="PANTHER" id="PTHR46889:SF4">
    <property type="entry name" value="TRANSPOSASE INSO FOR INSERTION SEQUENCE ELEMENT IS911B-RELATED"/>
    <property type="match status" value="1"/>
</dbReference>
<reference evidence="2 3" key="1">
    <citation type="submission" date="2021-08" db="EMBL/GenBank/DDBJ databases">
        <title>Whole genome sequence of novel Actinomyces species strain MAS-1.</title>
        <authorList>
            <person name="Saito M."/>
            <person name="Kuwahara N."/>
            <person name="Takizawa T."/>
            <person name="Gotouda H."/>
            <person name="Ochiai T."/>
        </authorList>
    </citation>
    <scope>NUCLEOTIDE SEQUENCE [LARGE SCALE GENOMIC DNA]</scope>
    <source>
        <strain evidence="2 3">MAS-1</strain>
    </source>
</reference>
<keyword evidence="3" id="KW-1185">Reference proteome</keyword>
<dbReference type="InterPro" id="IPR025948">
    <property type="entry name" value="HTH-like_dom"/>
</dbReference>
<dbReference type="Pfam" id="PF13276">
    <property type="entry name" value="HTH_21"/>
    <property type="match status" value="1"/>
</dbReference>
<protein>
    <recommendedName>
        <fullName evidence="1">HTH-like domain-containing protein</fullName>
    </recommendedName>
</protein>
<organism evidence="2 3">
    <name type="scientific">Actinomyces capricornis</name>
    <dbReference type="NCBI Taxonomy" id="2755559"/>
    <lineage>
        <taxon>Bacteria</taxon>
        <taxon>Bacillati</taxon>
        <taxon>Actinomycetota</taxon>
        <taxon>Actinomycetes</taxon>
        <taxon>Actinomycetales</taxon>
        <taxon>Actinomycetaceae</taxon>
        <taxon>Actinomyces</taxon>
    </lineage>
</organism>
<feature type="domain" description="HTH-like" evidence="1">
    <location>
        <begin position="21"/>
        <end position="74"/>
    </location>
</feature>